<dbReference type="Pfam" id="PF01944">
    <property type="entry name" value="SpoIIM"/>
    <property type="match status" value="1"/>
</dbReference>
<dbReference type="PANTHER" id="PTHR35337">
    <property type="entry name" value="SLR1478 PROTEIN"/>
    <property type="match status" value="1"/>
</dbReference>
<gene>
    <name evidence="2" type="ORF">IAA98_12620</name>
</gene>
<dbReference type="PANTHER" id="PTHR35337:SF1">
    <property type="entry name" value="SLR1478 PROTEIN"/>
    <property type="match status" value="1"/>
</dbReference>
<organism evidence="2 3">
    <name type="scientific">Candidatus Avipropionibacterium avicola</name>
    <dbReference type="NCBI Taxonomy" id="2840701"/>
    <lineage>
        <taxon>Bacteria</taxon>
        <taxon>Bacillati</taxon>
        <taxon>Actinomycetota</taxon>
        <taxon>Actinomycetes</taxon>
        <taxon>Propionibacteriales</taxon>
        <taxon>Propionibacteriaceae</taxon>
        <taxon>Propionibacteriaceae incertae sedis</taxon>
        <taxon>Candidatus Avipropionibacterium</taxon>
    </lineage>
</organism>
<dbReference type="EMBL" id="DVLP01000369">
    <property type="protein sequence ID" value="HIT76421.1"/>
    <property type="molecule type" value="Genomic_DNA"/>
</dbReference>
<feature type="transmembrane region" description="Helical" evidence="1">
    <location>
        <begin position="100"/>
        <end position="121"/>
    </location>
</feature>
<proteinExistence type="predicted"/>
<reference evidence="2" key="2">
    <citation type="journal article" date="2021" name="PeerJ">
        <title>Extensive microbial diversity within the chicken gut microbiome revealed by metagenomics and culture.</title>
        <authorList>
            <person name="Gilroy R."/>
            <person name="Ravi A."/>
            <person name="Getino M."/>
            <person name="Pursley I."/>
            <person name="Horton D.L."/>
            <person name="Alikhan N.F."/>
            <person name="Baker D."/>
            <person name="Gharbi K."/>
            <person name="Hall N."/>
            <person name="Watson M."/>
            <person name="Adriaenssens E.M."/>
            <person name="Foster-Nyarko E."/>
            <person name="Jarju S."/>
            <person name="Secka A."/>
            <person name="Antonio M."/>
            <person name="Oren A."/>
            <person name="Chaudhuri R.R."/>
            <person name="La Ragione R."/>
            <person name="Hildebrand F."/>
            <person name="Pallen M.J."/>
        </authorList>
    </citation>
    <scope>NUCLEOTIDE SEQUENCE</scope>
    <source>
        <strain evidence="2">ChiGjej1B1-24693</strain>
    </source>
</reference>
<evidence type="ECO:0000313" key="3">
    <source>
        <dbReference type="Proteomes" id="UP000886842"/>
    </source>
</evidence>
<sequence length="333" mass="36183">MDLDTFVLEHRDDWDRLDELSRRSRLTGAEADELVDLYQRVGTHVAAVKGSRSDAALEARLSALLVRSRSVIAGTSTPAIQTIARFITVSFPAAVWRVRWWWLVVFLLCVGLWALLTLRVMNVPGLAESLLPAEAVKDLVEYDFEMYYKENPAAEFALLILLNNALVCANCMITGITVLPTVALLYRTVENVAVICAYMILAGRADVFWGLLLPHGLLELTIVFLSAAAGLRMAWAWIAPGTRTRGRALASEGRTLGTIAIGAAGWLGISALVEGFVTPSVLPAWARLTIGSLVLLAFLVYVVWFGRRAAAMGETGDLAVGERSAEAPTEAAL</sequence>
<feature type="transmembrane region" description="Helical" evidence="1">
    <location>
        <begin position="192"/>
        <end position="211"/>
    </location>
</feature>
<dbReference type="AlphaFoldDB" id="A0A9D1GZ03"/>
<dbReference type="InterPro" id="IPR002798">
    <property type="entry name" value="SpoIIM-like"/>
</dbReference>
<reference evidence="2" key="1">
    <citation type="submission" date="2020-10" db="EMBL/GenBank/DDBJ databases">
        <authorList>
            <person name="Gilroy R."/>
        </authorList>
    </citation>
    <scope>NUCLEOTIDE SEQUENCE</scope>
    <source>
        <strain evidence="2">ChiGjej1B1-24693</strain>
    </source>
</reference>
<feature type="transmembrane region" description="Helical" evidence="1">
    <location>
        <begin position="217"/>
        <end position="238"/>
    </location>
</feature>
<keyword evidence="1" id="KW-1133">Transmembrane helix</keyword>
<evidence type="ECO:0000313" key="2">
    <source>
        <dbReference type="EMBL" id="HIT76421.1"/>
    </source>
</evidence>
<feature type="transmembrane region" description="Helical" evidence="1">
    <location>
        <begin position="259"/>
        <end position="278"/>
    </location>
</feature>
<name>A0A9D1GZ03_9ACTN</name>
<protein>
    <submittedName>
        <fullName evidence="2">Stage II sporulation protein M</fullName>
    </submittedName>
</protein>
<accession>A0A9D1GZ03</accession>
<keyword evidence="1" id="KW-0812">Transmembrane</keyword>
<comment type="caution">
    <text evidence="2">The sequence shown here is derived from an EMBL/GenBank/DDBJ whole genome shotgun (WGS) entry which is preliminary data.</text>
</comment>
<feature type="transmembrane region" description="Helical" evidence="1">
    <location>
        <begin position="284"/>
        <end position="304"/>
    </location>
</feature>
<dbReference type="Proteomes" id="UP000886842">
    <property type="component" value="Unassembled WGS sequence"/>
</dbReference>
<keyword evidence="1" id="KW-0472">Membrane</keyword>
<feature type="transmembrane region" description="Helical" evidence="1">
    <location>
        <begin position="156"/>
        <end position="185"/>
    </location>
</feature>
<evidence type="ECO:0000256" key="1">
    <source>
        <dbReference type="SAM" id="Phobius"/>
    </source>
</evidence>